<dbReference type="RefSeq" id="WP_165101156.1">
    <property type="nucleotide sequence ID" value="NZ_JAAKGU010000009.1"/>
</dbReference>
<accession>A0A6M1PMK0</accession>
<evidence type="ECO:0000313" key="1">
    <source>
        <dbReference type="EMBL" id="NGM84406.1"/>
    </source>
</evidence>
<gene>
    <name evidence="1" type="ORF">G5B47_18510</name>
</gene>
<organism evidence="1 2">
    <name type="scientific">Paenibacillus apii</name>
    <dbReference type="NCBI Taxonomy" id="1850370"/>
    <lineage>
        <taxon>Bacteria</taxon>
        <taxon>Bacillati</taxon>
        <taxon>Bacillota</taxon>
        <taxon>Bacilli</taxon>
        <taxon>Bacillales</taxon>
        <taxon>Paenibacillaceae</taxon>
        <taxon>Paenibacillus</taxon>
    </lineage>
</organism>
<reference evidence="1 2" key="1">
    <citation type="submission" date="2020-02" db="EMBL/GenBank/DDBJ databases">
        <authorList>
            <person name="Gao J."/>
            <person name="Sun J."/>
        </authorList>
    </citation>
    <scope>NUCLEOTIDE SEQUENCE [LARGE SCALE GENOMIC DNA]</scope>
    <source>
        <strain evidence="1 2">7124</strain>
    </source>
</reference>
<dbReference type="EMBL" id="JAAKGU010000009">
    <property type="protein sequence ID" value="NGM84406.1"/>
    <property type="molecule type" value="Genomic_DNA"/>
</dbReference>
<proteinExistence type="predicted"/>
<dbReference type="AlphaFoldDB" id="A0A6M1PMK0"/>
<keyword evidence="2" id="KW-1185">Reference proteome</keyword>
<sequence>MTETMNMVLKAAPGVLTAVWTPVSGQAAVDDAGGAGTAGSPQASPEFRQVLKMEVWPLSRRQEAIKRLAGSPGELYGLLKGRLPAWLAEFGLWPDESELAVPDTNDEAANKEAIAKVRERLAKEPLTALALRGLPKGELTDEIFALWSQGTGGEAGTGLSAELGRLEKKGPAVSAGEWLAEASAEGSLHQPGPAFLEVRDRSVPDSSSIAPSMEDWKALLPNVPRAQEGLELIMRRAAEAAARRAAKLVK</sequence>
<name>A0A6M1PMK0_9BACL</name>
<dbReference type="Proteomes" id="UP000480151">
    <property type="component" value="Unassembled WGS sequence"/>
</dbReference>
<evidence type="ECO:0000313" key="2">
    <source>
        <dbReference type="Proteomes" id="UP000480151"/>
    </source>
</evidence>
<protein>
    <submittedName>
        <fullName evidence="1">Uncharacterized protein</fullName>
    </submittedName>
</protein>
<comment type="caution">
    <text evidence="1">The sequence shown here is derived from an EMBL/GenBank/DDBJ whole genome shotgun (WGS) entry which is preliminary data.</text>
</comment>